<sequence>MKKLASLFAVCCLVAGCAASNVEIRPFDTELTGDLKQLEMIYGNYEVTDAEKSSSVKRVEVVRSVMGKPIFKFYGEKNVLLDGASPISCTLSVDDIRCGKFSFPVFTSEFPYIWMRRISDGENYPPKPSGGLLGPARQMTVIPGGYRMSFVLDYRDRNSDLALKKLN</sequence>
<feature type="chain" id="PRO_5006628110" description="Lipoprotein" evidence="1">
    <location>
        <begin position="21"/>
        <end position="167"/>
    </location>
</feature>
<keyword evidence="1" id="KW-0732">Signal</keyword>
<evidence type="ECO:0008006" key="3">
    <source>
        <dbReference type="Google" id="ProtNLM"/>
    </source>
</evidence>
<feature type="signal peptide" evidence="1">
    <location>
        <begin position="1"/>
        <end position="20"/>
    </location>
</feature>
<dbReference type="AlphaFoldDB" id="A0A0S4TU76"/>
<gene>
    <name evidence="2" type="ORF">RUN39_v1_560005</name>
</gene>
<dbReference type="EMBL" id="LN899819">
    <property type="protein sequence ID" value="CUV13297.1"/>
    <property type="molecule type" value="Genomic_DNA"/>
</dbReference>
<reference evidence="2" key="1">
    <citation type="submission" date="2015-10" db="EMBL/GenBank/DDBJ databases">
        <authorList>
            <person name="Gilbert D.G."/>
        </authorList>
    </citation>
    <scope>NUCLEOTIDE SEQUENCE</scope>
    <source>
        <strain evidence="2">Phyl III-seqv23</strain>
    </source>
</reference>
<proteinExistence type="predicted"/>
<name>A0A0S4TU76_RALSL</name>
<protein>
    <recommendedName>
        <fullName evidence="3">Lipoprotein</fullName>
    </recommendedName>
</protein>
<organism evidence="2">
    <name type="scientific">Ralstonia solanacearum</name>
    <name type="common">Pseudomonas solanacearum</name>
    <dbReference type="NCBI Taxonomy" id="305"/>
    <lineage>
        <taxon>Bacteria</taxon>
        <taxon>Pseudomonadati</taxon>
        <taxon>Pseudomonadota</taxon>
        <taxon>Betaproteobacteria</taxon>
        <taxon>Burkholderiales</taxon>
        <taxon>Burkholderiaceae</taxon>
        <taxon>Ralstonia</taxon>
        <taxon>Ralstonia solanacearum species complex</taxon>
    </lineage>
</organism>
<accession>A0A0S4TU76</accession>
<evidence type="ECO:0000256" key="1">
    <source>
        <dbReference type="SAM" id="SignalP"/>
    </source>
</evidence>
<evidence type="ECO:0000313" key="2">
    <source>
        <dbReference type="EMBL" id="CUV13297.1"/>
    </source>
</evidence>
<dbReference type="PROSITE" id="PS51257">
    <property type="entry name" value="PROKAR_LIPOPROTEIN"/>
    <property type="match status" value="1"/>
</dbReference>